<reference evidence="1 2" key="1">
    <citation type="submission" date="2017-02" db="EMBL/GenBank/DDBJ databases">
        <title>The new phylogeny of genus Mycobacterium.</title>
        <authorList>
            <person name="Tortoli E."/>
            <person name="Trovato A."/>
            <person name="Cirillo D.M."/>
        </authorList>
    </citation>
    <scope>NUCLEOTIDE SEQUENCE [LARGE SCALE GENOMIC DNA]</scope>
    <source>
        <strain evidence="1 2">RW6</strain>
    </source>
</reference>
<evidence type="ECO:0000313" key="2">
    <source>
        <dbReference type="Proteomes" id="UP000192448"/>
    </source>
</evidence>
<sequence length="178" mass="19152">MSSDVVFIGGRSGTGKTSVGFEMHAQLSATDVPHCLIDGDFLDMAHPAPSQHNLAERNLAAIWANYRELGYHRMIYTNTASVLPKEIARLTTAIGTNPNVTAILLTCTDATARERLSQREIGSALARHLASSVDMGTRLQTSAAASAHRIPTDDRTVADIAREIINLTGWQKSAAPMP</sequence>
<keyword evidence="2" id="KW-1185">Reference proteome</keyword>
<gene>
    <name evidence="1" type="ORF">BST13_01920</name>
</gene>
<dbReference type="SUPFAM" id="SSF52540">
    <property type="entry name" value="P-loop containing nucleoside triphosphate hydrolases"/>
    <property type="match status" value="1"/>
</dbReference>
<evidence type="ECO:0000313" key="1">
    <source>
        <dbReference type="EMBL" id="ORA40121.1"/>
    </source>
</evidence>
<dbReference type="Gene3D" id="3.40.50.300">
    <property type="entry name" value="P-loop containing nucleotide triphosphate hydrolases"/>
    <property type="match status" value="1"/>
</dbReference>
<dbReference type="EMBL" id="MVHF01000001">
    <property type="protein sequence ID" value="ORA40121.1"/>
    <property type="molecule type" value="Genomic_DNA"/>
</dbReference>
<accession>A0A1X0BCM8</accession>
<dbReference type="OrthoDB" id="7889077at2"/>
<proteinExistence type="predicted"/>
<dbReference type="AlphaFoldDB" id="A0A1X0BCM8"/>
<dbReference type="Proteomes" id="UP000192448">
    <property type="component" value="Unassembled WGS sequence"/>
</dbReference>
<dbReference type="InterPro" id="IPR027417">
    <property type="entry name" value="P-loop_NTPase"/>
</dbReference>
<dbReference type="STRING" id="1927124.BST13_01920"/>
<name>A0A1X0BCM8_9MYCO</name>
<protein>
    <recommendedName>
        <fullName evidence="3">Adenylylsulfate kinase</fullName>
    </recommendedName>
</protein>
<organism evidence="1 2">
    <name type="scientific">Mycobacterium aquaticum</name>
    <dbReference type="NCBI Taxonomy" id="1927124"/>
    <lineage>
        <taxon>Bacteria</taxon>
        <taxon>Bacillati</taxon>
        <taxon>Actinomycetota</taxon>
        <taxon>Actinomycetes</taxon>
        <taxon>Mycobacteriales</taxon>
        <taxon>Mycobacteriaceae</taxon>
        <taxon>Mycobacterium</taxon>
    </lineage>
</organism>
<dbReference type="RefSeq" id="WP_083160012.1">
    <property type="nucleotide sequence ID" value="NZ_MVHF01000001.1"/>
</dbReference>
<comment type="caution">
    <text evidence="1">The sequence shown here is derived from an EMBL/GenBank/DDBJ whole genome shotgun (WGS) entry which is preliminary data.</text>
</comment>
<evidence type="ECO:0008006" key="3">
    <source>
        <dbReference type="Google" id="ProtNLM"/>
    </source>
</evidence>